<name>A0ABY7FLH8_MYAAR</name>
<keyword evidence="2" id="KW-1185">Reference proteome</keyword>
<dbReference type="Proteomes" id="UP001164746">
    <property type="component" value="Chromosome 12"/>
</dbReference>
<reference evidence="1" key="1">
    <citation type="submission" date="2022-11" db="EMBL/GenBank/DDBJ databases">
        <title>Centuries of genome instability and evolution in soft-shell clam transmissible cancer (bioRxiv).</title>
        <authorList>
            <person name="Hart S.F.M."/>
            <person name="Yonemitsu M.A."/>
            <person name="Giersch R.M."/>
            <person name="Beal B.F."/>
            <person name="Arriagada G."/>
            <person name="Davis B.W."/>
            <person name="Ostrander E.A."/>
            <person name="Goff S.P."/>
            <person name="Metzger M.J."/>
        </authorList>
    </citation>
    <scope>NUCLEOTIDE SEQUENCE</scope>
    <source>
        <strain evidence="1">MELC-2E11</strain>
        <tissue evidence="1">Siphon/mantle</tissue>
    </source>
</reference>
<accession>A0ABY7FLH8</accession>
<gene>
    <name evidence="1" type="ORF">MAR_015871</name>
</gene>
<organism evidence="1 2">
    <name type="scientific">Mya arenaria</name>
    <name type="common">Soft-shell clam</name>
    <dbReference type="NCBI Taxonomy" id="6604"/>
    <lineage>
        <taxon>Eukaryota</taxon>
        <taxon>Metazoa</taxon>
        <taxon>Spiralia</taxon>
        <taxon>Lophotrochozoa</taxon>
        <taxon>Mollusca</taxon>
        <taxon>Bivalvia</taxon>
        <taxon>Autobranchia</taxon>
        <taxon>Heteroconchia</taxon>
        <taxon>Euheterodonta</taxon>
        <taxon>Imparidentia</taxon>
        <taxon>Neoheterodontei</taxon>
        <taxon>Myida</taxon>
        <taxon>Myoidea</taxon>
        <taxon>Myidae</taxon>
        <taxon>Mya</taxon>
    </lineage>
</organism>
<proteinExistence type="predicted"/>
<protein>
    <submittedName>
        <fullName evidence="1">Uncharacterized protein</fullName>
    </submittedName>
</protein>
<dbReference type="EMBL" id="CP111023">
    <property type="protein sequence ID" value="WAR21897.1"/>
    <property type="molecule type" value="Genomic_DNA"/>
</dbReference>
<evidence type="ECO:0000313" key="2">
    <source>
        <dbReference type="Proteomes" id="UP001164746"/>
    </source>
</evidence>
<feature type="non-terminal residue" evidence="1">
    <location>
        <position position="157"/>
    </location>
</feature>
<evidence type="ECO:0000313" key="1">
    <source>
        <dbReference type="EMBL" id="WAR21897.1"/>
    </source>
</evidence>
<sequence>MRTKCQVMLKRVKRLMLIHRKTLMLMVKRKKAKQRTNYISTSTEKVLGPEDFVYGKEALEHYKLYTQIEAKEKRNRLQAEYERKIAEYDWKLAAIDEIIDLAKGFYVNPQSTKASKWRDLKRRVKLSSSHQIGRTEVRRKLGELPDYRPYFTYFIIL</sequence>